<evidence type="ECO:0000256" key="3">
    <source>
        <dbReference type="ARBA" id="ARBA00022475"/>
    </source>
</evidence>
<protein>
    <recommendedName>
        <fullName evidence="9">TRAP transporter small permease protein</fullName>
    </recommendedName>
</protein>
<keyword evidence="3" id="KW-1003">Cell membrane</keyword>
<dbReference type="EMBL" id="QAYG01000001">
    <property type="protein sequence ID" value="PTW62450.1"/>
    <property type="molecule type" value="Genomic_DNA"/>
</dbReference>
<evidence type="ECO:0000259" key="10">
    <source>
        <dbReference type="Pfam" id="PF04290"/>
    </source>
</evidence>
<comment type="subunit">
    <text evidence="9">The complex comprises the extracytoplasmic solute receptor protein and the two transmembrane proteins.</text>
</comment>
<keyword evidence="7 9" id="KW-0472">Membrane</keyword>
<evidence type="ECO:0000256" key="5">
    <source>
        <dbReference type="ARBA" id="ARBA00022692"/>
    </source>
</evidence>
<evidence type="ECO:0000256" key="7">
    <source>
        <dbReference type="ARBA" id="ARBA00023136"/>
    </source>
</evidence>
<reference evidence="11 12" key="1">
    <citation type="submission" date="2018-04" db="EMBL/GenBank/DDBJ databases">
        <title>Genomic Encyclopedia of Archaeal and Bacterial Type Strains, Phase II (KMG-II): from individual species to whole genera.</title>
        <authorList>
            <person name="Goeker M."/>
        </authorList>
    </citation>
    <scope>NUCLEOTIDE SEQUENCE [LARGE SCALE GENOMIC DNA]</scope>
    <source>
        <strain evidence="11 12">DSM 23382</strain>
    </source>
</reference>
<feature type="transmembrane region" description="Helical" evidence="9">
    <location>
        <begin position="88"/>
        <end position="111"/>
    </location>
</feature>
<dbReference type="GO" id="GO:0022857">
    <property type="term" value="F:transmembrane transporter activity"/>
    <property type="evidence" value="ECO:0007669"/>
    <property type="project" value="UniProtKB-UniRule"/>
</dbReference>
<evidence type="ECO:0000256" key="9">
    <source>
        <dbReference type="RuleBase" id="RU369079"/>
    </source>
</evidence>
<comment type="similarity">
    <text evidence="8 9">Belongs to the TRAP transporter small permease family.</text>
</comment>
<keyword evidence="5 9" id="KW-0812">Transmembrane</keyword>
<evidence type="ECO:0000256" key="8">
    <source>
        <dbReference type="ARBA" id="ARBA00038436"/>
    </source>
</evidence>
<organism evidence="11 12">
    <name type="scientific">Breoghania corrubedonensis</name>
    <dbReference type="NCBI Taxonomy" id="665038"/>
    <lineage>
        <taxon>Bacteria</taxon>
        <taxon>Pseudomonadati</taxon>
        <taxon>Pseudomonadota</taxon>
        <taxon>Alphaproteobacteria</taxon>
        <taxon>Hyphomicrobiales</taxon>
        <taxon>Stappiaceae</taxon>
        <taxon>Breoghania</taxon>
    </lineage>
</organism>
<evidence type="ECO:0000256" key="1">
    <source>
        <dbReference type="ARBA" id="ARBA00004429"/>
    </source>
</evidence>
<dbReference type="Proteomes" id="UP000244081">
    <property type="component" value="Unassembled WGS sequence"/>
</dbReference>
<dbReference type="GO" id="GO:0005886">
    <property type="term" value="C:plasma membrane"/>
    <property type="evidence" value="ECO:0007669"/>
    <property type="project" value="UniProtKB-SubCell"/>
</dbReference>
<keyword evidence="12" id="KW-1185">Reference proteome</keyword>
<feature type="transmembrane region" description="Helical" evidence="9">
    <location>
        <begin position="12"/>
        <end position="38"/>
    </location>
</feature>
<feature type="transmembrane region" description="Helical" evidence="9">
    <location>
        <begin position="131"/>
        <end position="151"/>
    </location>
</feature>
<dbReference type="Pfam" id="PF04290">
    <property type="entry name" value="DctQ"/>
    <property type="match status" value="1"/>
</dbReference>
<feature type="transmembrane region" description="Helical" evidence="9">
    <location>
        <begin position="50"/>
        <end position="68"/>
    </location>
</feature>
<dbReference type="GO" id="GO:0015740">
    <property type="term" value="P:C4-dicarboxylate transport"/>
    <property type="evidence" value="ECO:0007669"/>
    <property type="project" value="TreeGrafter"/>
</dbReference>
<proteinExistence type="inferred from homology"/>
<evidence type="ECO:0000256" key="4">
    <source>
        <dbReference type="ARBA" id="ARBA00022519"/>
    </source>
</evidence>
<evidence type="ECO:0000256" key="6">
    <source>
        <dbReference type="ARBA" id="ARBA00022989"/>
    </source>
</evidence>
<dbReference type="OrthoDB" id="7159137at2"/>
<evidence type="ECO:0000313" key="12">
    <source>
        <dbReference type="Proteomes" id="UP000244081"/>
    </source>
</evidence>
<comment type="subcellular location">
    <subcellularLocation>
        <location evidence="1 9">Cell inner membrane</location>
        <topology evidence="1 9">Multi-pass membrane protein</topology>
    </subcellularLocation>
</comment>
<sequence>MKAYISLVSSLSRVLGVIAILLVAGAALVVCQMVFVRYVLNGSTVWQTEFVIYALVAATFLGSPFVLLEGGHVNVDLLPNAMPRPVRLVMNAAAGLVGLAFAALLAWSGWIYFEEAWTNGWTTDTVWAPPLWIPLAPLPLGIGVLCLQYVAEILRPFAGNGYGKAIL</sequence>
<evidence type="ECO:0000313" key="11">
    <source>
        <dbReference type="EMBL" id="PTW62450.1"/>
    </source>
</evidence>
<gene>
    <name evidence="11" type="ORF">C8N35_101493</name>
</gene>
<keyword evidence="2 9" id="KW-0813">Transport</keyword>
<feature type="domain" description="Tripartite ATP-independent periplasmic transporters DctQ component" evidence="10">
    <location>
        <begin position="27"/>
        <end position="157"/>
    </location>
</feature>
<comment type="function">
    <text evidence="9">Part of the tripartite ATP-independent periplasmic (TRAP) transport system.</text>
</comment>
<dbReference type="InterPro" id="IPR007387">
    <property type="entry name" value="TRAP_DctQ"/>
</dbReference>
<name>A0A2T5VFC9_9HYPH</name>
<dbReference type="PANTHER" id="PTHR35011:SF10">
    <property type="entry name" value="TRAP TRANSPORTER SMALL PERMEASE PROTEIN"/>
    <property type="match status" value="1"/>
</dbReference>
<keyword evidence="6 9" id="KW-1133">Transmembrane helix</keyword>
<dbReference type="PANTHER" id="PTHR35011">
    <property type="entry name" value="2,3-DIKETO-L-GULONATE TRAP TRANSPORTER SMALL PERMEASE PROTEIN YIAM"/>
    <property type="match status" value="1"/>
</dbReference>
<dbReference type="InterPro" id="IPR055348">
    <property type="entry name" value="DctQ"/>
</dbReference>
<accession>A0A2T5VFC9</accession>
<dbReference type="AlphaFoldDB" id="A0A2T5VFC9"/>
<comment type="caution">
    <text evidence="11">The sequence shown here is derived from an EMBL/GenBank/DDBJ whole genome shotgun (WGS) entry which is preliminary data.</text>
</comment>
<dbReference type="RefSeq" id="WP_107988021.1">
    <property type="nucleotide sequence ID" value="NZ_QAYG01000001.1"/>
</dbReference>
<evidence type="ECO:0000256" key="2">
    <source>
        <dbReference type="ARBA" id="ARBA00022448"/>
    </source>
</evidence>
<keyword evidence="4 9" id="KW-0997">Cell inner membrane</keyword>